<protein>
    <submittedName>
        <fullName evidence="1">Uncharacterized protein</fullName>
    </submittedName>
</protein>
<proteinExistence type="predicted"/>
<name>A0A1L3JFA4_9SPHN</name>
<dbReference type="AlphaFoldDB" id="A0A1L3JFA4"/>
<reference evidence="1 2" key="1">
    <citation type="submission" date="2016-11" db="EMBL/GenBank/DDBJ databases">
        <title>Sphingorhabdus sp. LPB0140, isolated from marine environment.</title>
        <authorList>
            <person name="Kim E."/>
            <person name="Yi H."/>
        </authorList>
    </citation>
    <scope>NUCLEOTIDE SEQUENCE [LARGE SCALE GENOMIC DNA]</scope>
    <source>
        <strain evidence="1 2">LPB0140</strain>
    </source>
</reference>
<dbReference type="KEGG" id="sphl:LPB140_08850"/>
<sequence>MVSAAPANAQNGSIDGEEPDMFEGSEIFACPDGKYQSGCDIADVEKAILSDASSFSNIGQNCLYAVKANCSVIAAGQINISSTKTQFHWQHLSLQPKDGPHVEMMILFTNENEPEFFSAMQVEGFFDAPILVRDDDRAILHVPARNRGLGSADQIFYSTGNSWNVTTAYNIERQVNKLLPQNFQLASPIFFNLREASAFSLVRRHNDAGCCATGGTVNIDFEVRDYVLEVSQIAFNETIPVGNPKYTSSGDSENHTEGGSK</sequence>
<accession>A0A1L3JFA4</accession>
<gene>
    <name evidence="1" type="ORF">LPB140_08850</name>
</gene>
<keyword evidence="2" id="KW-1185">Reference proteome</keyword>
<evidence type="ECO:0000313" key="1">
    <source>
        <dbReference type="EMBL" id="APG63733.1"/>
    </source>
</evidence>
<organism evidence="1 2">
    <name type="scientific">Sphingorhabdus lutea</name>
    <dbReference type="NCBI Taxonomy" id="1913578"/>
    <lineage>
        <taxon>Bacteria</taxon>
        <taxon>Pseudomonadati</taxon>
        <taxon>Pseudomonadota</taxon>
        <taxon>Alphaproteobacteria</taxon>
        <taxon>Sphingomonadales</taxon>
        <taxon>Sphingomonadaceae</taxon>
        <taxon>Sphingorhabdus</taxon>
    </lineage>
</organism>
<dbReference type="Proteomes" id="UP000242561">
    <property type="component" value="Chromosome"/>
</dbReference>
<evidence type="ECO:0000313" key="2">
    <source>
        <dbReference type="Proteomes" id="UP000242561"/>
    </source>
</evidence>
<dbReference type="STRING" id="1913578.LPB140_08850"/>
<dbReference type="EMBL" id="CP018154">
    <property type="protein sequence ID" value="APG63733.1"/>
    <property type="molecule type" value="Genomic_DNA"/>
</dbReference>